<sequence>YKYEGTITSLLRIWNSLITLITSFPKKEANHATGKPYYIGTYRHLFSIDFLQLILFI</sequence>
<evidence type="ECO:0000313" key="1">
    <source>
        <dbReference type="EMBL" id="CDW38315.1"/>
    </source>
</evidence>
<feature type="non-terminal residue" evidence="1">
    <location>
        <position position="1"/>
    </location>
</feature>
<dbReference type="AlphaFoldDB" id="A0A0K2UJS6"/>
<organism evidence="1">
    <name type="scientific">Lepeophtheirus salmonis</name>
    <name type="common">Salmon louse</name>
    <name type="synonym">Caligus salmonis</name>
    <dbReference type="NCBI Taxonomy" id="72036"/>
    <lineage>
        <taxon>Eukaryota</taxon>
        <taxon>Metazoa</taxon>
        <taxon>Ecdysozoa</taxon>
        <taxon>Arthropoda</taxon>
        <taxon>Crustacea</taxon>
        <taxon>Multicrustacea</taxon>
        <taxon>Hexanauplia</taxon>
        <taxon>Copepoda</taxon>
        <taxon>Siphonostomatoida</taxon>
        <taxon>Caligidae</taxon>
        <taxon>Lepeophtheirus</taxon>
    </lineage>
</organism>
<reference evidence="1" key="1">
    <citation type="submission" date="2014-05" db="EMBL/GenBank/DDBJ databases">
        <authorList>
            <person name="Chronopoulou M."/>
        </authorList>
    </citation>
    <scope>NUCLEOTIDE SEQUENCE</scope>
    <source>
        <tissue evidence="1">Whole organism</tissue>
    </source>
</reference>
<protein>
    <submittedName>
        <fullName evidence="1">Uncharacterized protein</fullName>
    </submittedName>
</protein>
<accession>A0A0K2UJS6</accession>
<dbReference type="EMBL" id="HACA01020954">
    <property type="protein sequence ID" value="CDW38315.1"/>
    <property type="molecule type" value="Transcribed_RNA"/>
</dbReference>
<proteinExistence type="predicted"/>
<name>A0A0K2UJS6_LEPSM</name>